<dbReference type="PROSITE" id="PS00107">
    <property type="entry name" value="PROTEIN_KINASE_ATP"/>
    <property type="match status" value="1"/>
</dbReference>
<reference evidence="16" key="1">
    <citation type="submission" date="2021-02" db="EMBL/GenBank/DDBJ databases">
        <title>Comparative genomics reveals that relaxation of natural selection precedes convergent phenotypic evolution of cavefish.</title>
        <authorList>
            <person name="Peng Z."/>
        </authorList>
    </citation>
    <scope>NUCLEOTIDE SEQUENCE</scope>
    <source>
        <tissue evidence="16">Muscle</tissue>
    </source>
</reference>
<dbReference type="PROSITE" id="PS50011">
    <property type="entry name" value="PROTEIN_KINASE_DOM"/>
    <property type="match status" value="1"/>
</dbReference>
<dbReference type="Pfam" id="PF00069">
    <property type="entry name" value="Pkinase"/>
    <property type="match status" value="1"/>
</dbReference>
<feature type="binding site" evidence="12">
    <location>
        <position position="37"/>
    </location>
    <ligand>
        <name>ATP</name>
        <dbReference type="ChEBI" id="CHEBI:30616"/>
    </ligand>
</feature>
<feature type="domain" description="Protein kinase" evidence="15">
    <location>
        <begin position="8"/>
        <end position="264"/>
    </location>
</feature>
<evidence type="ECO:0000256" key="6">
    <source>
        <dbReference type="ARBA" id="ARBA00022741"/>
    </source>
</evidence>
<keyword evidence="6 13" id="KW-0547">Nucleotide-binding</keyword>
<evidence type="ECO:0000256" key="14">
    <source>
        <dbReference type="RuleBase" id="RU000304"/>
    </source>
</evidence>
<feature type="binding site" evidence="12">
    <location>
        <position position="94"/>
    </location>
    <ligand>
        <name>ATP</name>
        <dbReference type="ChEBI" id="CHEBI:30616"/>
    </ligand>
</feature>
<evidence type="ECO:0000256" key="3">
    <source>
        <dbReference type="ARBA" id="ARBA00022527"/>
    </source>
</evidence>
<feature type="active site" description="Proton acceptor" evidence="11">
    <location>
        <position position="141"/>
    </location>
</feature>
<evidence type="ECO:0000259" key="15">
    <source>
        <dbReference type="PROSITE" id="PS50011"/>
    </source>
</evidence>
<evidence type="ECO:0000256" key="8">
    <source>
        <dbReference type="ARBA" id="ARBA00022840"/>
    </source>
</evidence>
<evidence type="ECO:0000256" key="10">
    <source>
        <dbReference type="ARBA" id="ARBA00048679"/>
    </source>
</evidence>
<evidence type="ECO:0000256" key="9">
    <source>
        <dbReference type="ARBA" id="ARBA00047899"/>
    </source>
</evidence>
<dbReference type="AlphaFoldDB" id="A0A9W7X5P8"/>
<dbReference type="InterPro" id="IPR017348">
    <property type="entry name" value="PIM1/2/3"/>
</dbReference>
<dbReference type="InterPro" id="IPR008271">
    <property type="entry name" value="Ser/Thr_kinase_AS"/>
</dbReference>
<feature type="non-terminal residue" evidence="16">
    <location>
        <position position="1"/>
    </location>
</feature>
<keyword evidence="7 16" id="KW-0418">Kinase</keyword>
<dbReference type="PIRSF" id="PIRSF037993">
    <property type="entry name" value="STPK_Pim-1"/>
    <property type="match status" value="1"/>
</dbReference>
<dbReference type="GO" id="GO:0005737">
    <property type="term" value="C:cytoplasm"/>
    <property type="evidence" value="ECO:0007669"/>
    <property type="project" value="TreeGrafter"/>
</dbReference>
<evidence type="ECO:0000256" key="12">
    <source>
        <dbReference type="PIRSR" id="PIRSR037993-2"/>
    </source>
</evidence>
<dbReference type="PROSITE" id="PS00108">
    <property type="entry name" value="PROTEIN_KINASE_ST"/>
    <property type="match status" value="1"/>
</dbReference>
<proteinExistence type="inferred from homology"/>
<evidence type="ECO:0000256" key="11">
    <source>
        <dbReference type="PIRSR" id="PIRSR037993-1"/>
    </source>
</evidence>
<protein>
    <recommendedName>
        <fullName evidence="2">non-specific serine/threonine protein kinase</fullName>
        <ecNumber evidence="2">2.7.11.1</ecNumber>
    </recommendedName>
</protein>
<dbReference type="PANTHER" id="PTHR22984:SF11">
    <property type="entry name" value="AURORA KINASE-RELATED"/>
    <property type="match status" value="1"/>
</dbReference>
<dbReference type="GO" id="GO:0007346">
    <property type="term" value="P:regulation of mitotic cell cycle"/>
    <property type="evidence" value="ECO:0007669"/>
    <property type="project" value="TreeGrafter"/>
</dbReference>
<comment type="catalytic activity">
    <reaction evidence="9">
        <text>L-threonyl-[protein] + ATP = O-phospho-L-threonyl-[protein] + ADP + H(+)</text>
        <dbReference type="Rhea" id="RHEA:46608"/>
        <dbReference type="Rhea" id="RHEA-COMP:11060"/>
        <dbReference type="Rhea" id="RHEA-COMP:11605"/>
        <dbReference type="ChEBI" id="CHEBI:15378"/>
        <dbReference type="ChEBI" id="CHEBI:30013"/>
        <dbReference type="ChEBI" id="CHEBI:30616"/>
        <dbReference type="ChEBI" id="CHEBI:61977"/>
        <dbReference type="ChEBI" id="CHEBI:456216"/>
        <dbReference type="EC" id="2.7.11.1"/>
    </reaction>
</comment>
<keyword evidence="17" id="KW-1185">Reference proteome</keyword>
<keyword evidence="4" id="KW-0597">Phosphoprotein</keyword>
<evidence type="ECO:0000313" key="17">
    <source>
        <dbReference type="Proteomes" id="UP001059041"/>
    </source>
</evidence>
<dbReference type="Gene3D" id="3.30.200.20">
    <property type="entry name" value="Phosphorylase Kinase, domain 1"/>
    <property type="match status" value="1"/>
</dbReference>
<dbReference type="GO" id="GO:0004674">
    <property type="term" value="F:protein serine/threonine kinase activity"/>
    <property type="evidence" value="ECO:0007669"/>
    <property type="project" value="UniProtKB-KW"/>
</dbReference>
<evidence type="ECO:0000256" key="7">
    <source>
        <dbReference type="ARBA" id="ARBA00022777"/>
    </source>
</evidence>
<dbReference type="Proteomes" id="UP001059041">
    <property type="component" value="Linkage Group LG1"/>
</dbReference>
<evidence type="ECO:0000256" key="13">
    <source>
        <dbReference type="PROSITE-ProRule" id="PRU10141"/>
    </source>
</evidence>
<accession>A0A9W7X5P8</accession>
<sequence length="300" mass="34143">LEIHTCQYEIGELLGAGGYGSVFEGTRVGDGLKVAVKYVPKKAGVRYINLPEFSEPIPLEVALQVLATGGSNVPEIVKLLDWQDRPGYYIMVLERPAPCTNLREFCRSKGEKLSEELARVIMRQATRAAYICCRQGVFHSDIKQNNLLINPETLQVKLIDFGCGFLLKETPYTTYEGTRNYCCPDNTKTGQYYGKLAMVYSLGVLLFTMVCGRYPHFKDKCEIRDTIWYKDELSIECCRLIQACLQENPEERIHLEEMLGHKWFQTPRIDGNLENNKESDVRIEGECTQKCENIINSEGV</sequence>
<dbReference type="EC" id="2.7.11.1" evidence="2"/>
<comment type="catalytic activity">
    <reaction evidence="10">
        <text>L-seryl-[protein] + ATP = O-phospho-L-seryl-[protein] + ADP + H(+)</text>
        <dbReference type="Rhea" id="RHEA:17989"/>
        <dbReference type="Rhea" id="RHEA-COMP:9863"/>
        <dbReference type="Rhea" id="RHEA-COMP:11604"/>
        <dbReference type="ChEBI" id="CHEBI:15378"/>
        <dbReference type="ChEBI" id="CHEBI:29999"/>
        <dbReference type="ChEBI" id="CHEBI:30616"/>
        <dbReference type="ChEBI" id="CHEBI:83421"/>
        <dbReference type="ChEBI" id="CHEBI:456216"/>
        <dbReference type="EC" id="2.7.11.1"/>
    </reaction>
</comment>
<evidence type="ECO:0000256" key="5">
    <source>
        <dbReference type="ARBA" id="ARBA00022679"/>
    </source>
</evidence>
<dbReference type="FunFam" id="3.30.200.20:FF:000246">
    <property type="entry name" value="Pim proto-oncogene, serine/threonine kinase,-related 152"/>
    <property type="match status" value="1"/>
</dbReference>
<dbReference type="FunFam" id="1.10.510.10:FF:000392">
    <property type="entry name" value="Pim proto-oncogene, serine/threonine kinase,-related 152"/>
    <property type="match status" value="1"/>
</dbReference>
<comment type="similarity">
    <text evidence="1">Belongs to the protein kinase superfamily. CAMK Ser/Thr protein kinase family. PIM subfamily.</text>
</comment>
<keyword evidence="3 14" id="KW-0723">Serine/threonine-protein kinase</keyword>
<evidence type="ECO:0000256" key="4">
    <source>
        <dbReference type="ARBA" id="ARBA00022553"/>
    </source>
</evidence>
<dbReference type="InterPro" id="IPR011009">
    <property type="entry name" value="Kinase-like_dom_sf"/>
</dbReference>
<evidence type="ECO:0000256" key="1">
    <source>
        <dbReference type="ARBA" id="ARBA00005505"/>
    </source>
</evidence>
<dbReference type="GO" id="GO:0005524">
    <property type="term" value="F:ATP binding"/>
    <property type="evidence" value="ECO:0007669"/>
    <property type="project" value="UniProtKB-UniRule"/>
</dbReference>
<name>A0A9W7X5P8_TRIRA</name>
<gene>
    <name evidence="16" type="ORF">IRJ41_017873</name>
</gene>
<dbReference type="InterPro" id="IPR051138">
    <property type="entry name" value="PIM_Ser/Thr_kinase"/>
</dbReference>
<feature type="binding site" evidence="13">
    <location>
        <position position="42"/>
    </location>
    <ligand>
        <name>ATP</name>
        <dbReference type="ChEBI" id="CHEBI:30616"/>
    </ligand>
</feature>
<keyword evidence="5" id="KW-0808">Transferase</keyword>
<comment type="caution">
    <text evidence="16">The sequence shown here is derived from an EMBL/GenBank/DDBJ whole genome shotgun (WGS) entry which is preliminary data.</text>
</comment>
<dbReference type="InterPro" id="IPR000719">
    <property type="entry name" value="Prot_kinase_dom"/>
</dbReference>
<dbReference type="PANTHER" id="PTHR22984">
    <property type="entry name" value="SERINE/THREONINE-PROTEIN KINASE PIM"/>
    <property type="match status" value="1"/>
</dbReference>
<dbReference type="SMART" id="SM00220">
    <property type="entry name" value="S_TKc"/>
    <property type="match status" value="1"/>
</dbReference>
<keyword evidence="8 12" id="KW-0067">ATP-binding</keyword>
<dbReference type="Gene3D" id="1.10.510.10">
    <property type="entry name" value="Transferase(Phosphotransferase) domain 1"/>
    <property type="match status" value="1"/>
</dbReference>
<dbReference type="SUPFAM" id="SSF56112">
    <property type="entry name" value="Protein kinase-like (PK-like)"/>
    <property type="match status" value="1"/>
</dbReference>
<evidence type="ECO:0000256" key="2">
    <source>
        <dbReference type="ARBA" id="ARBA00012513"/>
    </source>
</evidence>
<organism evidence="16 17">
    <name type="scientific">Triplophysa rosa</name>
    <name type="common">Cave loach</name>
    <dbReference type="NCBI Taxonomy" id="992332"/>
    <lineage>
        <taxon>Eukaryota</taxon>
        <taxon>Metazoa</taxon>
        <taxon>Chordata</taxon>
        <taxon>Craniata</taxon>
        <taxon>Vertebrata</taxon>
        <taxon>Euteleostomi</taxon>
        <taxon>Actinopterygii</taxon>
        <taxon>Neopterygii</taxon>
        <taxon>Teleostei</taxon>
        <taxon>Ostariophysi</taxon>
        <taxon>Cypriniformes</taxon>
        <taxon>Nemacheilidae</taxon>
        <taxon>Triplophysa</taxon>
    </lineage>
</organism>
<dbReference type="EMBL" id="JAFHDT010000001">
    <property type="protein sequence ID" value="KAI7814431.1"/>
    <property type="molecule type" value="Genomic_DNA"/>
</dbReference>
<dbReference type="GO" id="GO:0043066">
    <property type="term" value="P:negative regulation of apoptotic process"/>
    <property type="evidence" value="ECO:0007669"/>
    <property type="project" value="InterPro"/>
</dbReference>
<dbReference type="InterPro" id="IPR017441">
    <property type="entry name" value="Protein_kinase_ATP_BS"/>
</dbReference>
<feature type="binding site" evidence="12">
    <location>
        <begin position="14"/>
        <end position="22"/>
    </location>
    <ligand>
        <name>ATP</name>
        <dbReference type="ChEBI" id="CHEBI:30616"/>
    </ligand>
</feature>
<evidence type="ECO:0000313" key="16">
    <source>
        <dbReference type="EMBL" id="KAI7814431.1"/>
    </source>
</evidence>